<name>A0AAV4HT35_9GAST</name>
<reference evidence="2 3" key="1">
    <citation type="journal article" date="2021" name="Elife">
        <title>Chloroplast acquisition without the gene transfer in kleptoplastic sea slugs, Plakobranchus ocellatus.</title>
        <authorList>
            <person name="Maeda T."/>
            <person name="Takahashi S."/>
            <person name="Yoshida T."/>
            <person name="Shimamura S."/>
            <person name="Takaki Y."/>
            <person name="Nagai Y."/>
            <person name="Toyoda A."/>
            <person name="Suzuki Y."/>
            <person name="Arimoto A."/>
            <person name="Ishii H."/>
            <person name="Satoh N."/>
            <person name="Nishiyama T."/>
            <person name="Hasebe M."/>
            <person name="Maruyama T."/>
            <person name="Minagawa J."/>
            <person name="Obokata J."/>
            <person name="Shigenobu S."/>
        </authorList>
    </citation>
    <scope>NUCLEOTIDE SEQUENCE [LARGE SCALE GENOMIC DNA]</scope>
</reference>
<keyword evidence="3" id="KW-1185">Reference proteome</keyword>
<dbReference type="AlphaFoldDB" id="A0AAV4HT35"/>
<evidence type="ECO:0000313" key="2">
    <source>
        <dbReference type="EMBL" id="GFS00905.1"/>
    </source>
</evidence>
<dbReference type="EMBL" id="BMAT01002191">
    <property type="protein sequence ID" value="GFS00905.1"/>
    <property type="molecule type" value="Genomic_DNA"/>
</dbReference>
<proteinExistence type="predicted"/>
<gene>
    <name evidence="2" type="ORF">ElyMa_001082700</name>
</gene>
<evidence type="ECO:0000256" key="1">
    <source>
        <dbReference type="SAM" id="MobiDB-lite"/>
    </source>
</evidence>
<protein>
    <submittedName>
        <fullName evidence="2">Uncharacterized protein</fullName>
    </submittedName>
</protein>
<feature type="compositionally biased region" description="Basic and acidic residues" evidence="1">
    <location>
        <begin position="63"/>
        <end position="75"/>
    </location>
</feature>
<sequence>MLRILPSGIKWSEVQGLPGGQAWTVDSEKPVVDLAIDGCRDEGKFKIGKKKAEKAKKKRERKSRATETDETVRETLRGRQTERLLATLKATLYPLIQSGHSLTCQYLLVQSISQHGEICRLED</sequence>
<feature type="region of interest" description="Disordered" evidence="1">
    <location>
        <begin position="50"/>
        <end position="75"/>
    </location>
</feature>
<dbReference type="Proteomes" id="UP000762676">
    <property type="component" value="Unassembled WGS sequence"/>
</dbReference>
<organism evidence="2 3">
    <name type="scientific">Elysia marginata</name>
    <dbReference type="NCBI Taxonomy" id="1093978"/>
    <lineage>
        <taxon>Eukaryota</taxon>
        <taxon>Metazoa</taxon>
        <taxon>Spiralia</taxon>
        <taxon>Lophotrochozoa</taxon>
        <taxon>Mollusca</taxon>
        <taxon>Gastropoda</taxon>
        <taxon>Heterobranchia</taxon>
        <taxon>Euthyneura</taxon>
        <taxon>Panpulmonata</taxon>
        <taxon>Sacoglossa</taxon>
        <taxon>Placobranchoidea</taxon>
        <taxon>Plakobranchidae</taxon>
        <taxon>Elysia</taxon>
    </lineage>
</organism>
<feature type="compositionally biased region" description="Basic residues" evidence="1">
    <location>
        <begin position="50"/>
        <end position="62"/>
    </location>
</feature>
<evidence type="ECO:0000313" key="3">
    <source>
        <dbReference type="Proteomes" id="UP000762676"/>
    </source>
</evidence>
<comment type="caution">
    <text evidence="2">The sequence shown here is derived from an EMBL/GenBank/DDBJ whole genome shotgun (WGS) entry which is preliminary data.</text>
</comment>
<accession>A0AAV4HT35</accession>